<organism evidence="1 2">
    <name type="scientific">Fimbriimonas ginsengisoli Gsoil 348</name>
    <dbReference type="NCBI Taxonomy" id="661478"/>
    <lineage>
        <taxon>Bacteria</taxon>
        <taxon>Bacillati</taxon>
        <taxon>Armatimonadota</taxon>
        <taxon>Fimbriimonadia</taxon>
        <taxon>Fimbriimonadales</taxon>
        <taxon>Fimbriimonadaceae</taxon>
        <taxon>Fimbriimonas</taxon>
    </lineage>
</organism>
<dbReference type="HOGENOM" id="CLU_179376_0_0_0"/>
<name>A0A068NMR9_FIMGI</name>
<protein>
    <submittedName>
        <fullName evidence="1">Uncharacterized protein</fullName>
    </submittedName>
</protein>
<sequence length="66" mass="7791">MATNLKIEDALLNEALRVSGFRTKRETVNEALREYVTKRRQREVLELEGQIDFDPADELTKQRKRT</sequence>
<keyword evidence="2" id="KW-1185">Reference proteome</keyword>
<gene>
    <name evidence="1" type="ORF">OP10G_1495</name>
</gene>
<dbReference type="RefSeq" id="WP_025226526.1">
    <property type="nucleotide sequence ID" value="NZ_CP007139.1"/>
</dbReference>
<dbReference type="OrthoDB" id="9805830at2"/>
<accession>A0A068NMR9</accession>
<dbReference type="eggNOG" id="COG5450">
    <property type="taxonomic scope" value="Bacteria"/>
</dbReference>
<dbReference type="KEGG" id="fgi:OP10G_1495"/>
<dbReference type="EMBL" id="CP007139">
    <property type="protein sequence ID" value="AIE84863.1"/>
    <property type="molecule type" value="Genomic_DNA"/>
</dbReference>
<dbReference type="AlphaFoldDB" id="A0A068NMR9"/>
<dbReference type="Pfam" id="PF09957">
    <property type="entry name" value="VapB_antitoxin"/>
    <property type="match status" value="1"/>
</dbReference>
<proteinExistence type="predicted"/>
<evidence type="ECO:0000313" key="2">
    <source>
        <dbReference type="Proteomes" id="UP000027982"/>
    </source>
</evidence>
<dbReference type="InterPro" id="IPR019239">
    <property type="entry name" value="VapB_antitoxin"/>
</dbReference>
<evidence type="ECO:0000313" key="1">
    <source>
        <dbReference type="EMBL" id="AIE84863.1"/>
    </source>
</evidence>
<reference evidence="1 2" key="1">
    <citation type="journal article" date="2014" name="PLoS ONE">
        <title>The first complete genome sequence of the class fimbriimonadia in the phylum armatimonadetes.</title>
        <authorList>
            <person name="Hu Z.Y."/>
            <person name="Wang Y.Z."/>
            <person name="Im W.T."/>
            <person name="Wang S.Y."/>
            <person name="Zhao G.P."/>
            <person name="Zheng H.J."/>
            <person name="Quan Z.X."/>
        </authorList>
    </citation>
    <scope>NUCLEOTIDE SEQUENCE [LARGE SCALE GENOMIC DNA]</scope>
    <source>
        <strain evidence="1">Gsoil 348</strain>
    </source>
</reference>
<dbReference type="Proteomes" id="UP000027982">
    <property type="component" value="Chromosome"/>
</dbReference>
<dbReference type="STRING" id="661478.OP10G_1495"/>